<keyword evidence="2" id="KW-1133">Transmembrane helix</keyword>
<accession>A0A897NT72</accession>
<dbReference type="EMBL" id="CP064791">
    <property type="protein sequence ID" value="QSG16008.1"/>
    <property type="molecule type" value="Genomic_DNA"/>
</dbReference>
<evidence type="ECO:0000256" key="1">
    <source>
        <dbReference type="SAM" id="MobiDB-lite"/>
    </source>
</evidence>
<keyword evidence="2" id="KW-0472">Membrane</keyword>
<organism evidence="3 4">
    <name type="scientific">Halapricum desulfuricans</name>
    <dbReference type="NCBI Taxonomy" id="2841257"/>
    <lineage>
        <taxon>Archaea</taxon>
        <taxon>Methanobacteriati</taxon>
        <taxon>Methanobacteriota</taxon>
        <taxon>Stenosarchaea group</taxon>
        <taxon>Halobacteria</taxon>
        <taxon>Halobacteriales</taxon>
        <taxon>Haloarculaceae</taxon>
        <taxon>Halapricum</taxon>
    </lineage>
</organism>
<dbReference type="InterPro" id="IPR035185">
    <property type="entry name" value="DUF5305"/>
</dbReference>
<evidence type="ECO:0000313" key="4">
    <source>
        <dbReference type="Proteomes" id="UP000663292"/>
    </source>
</evidence>
<feature type="region of interest" description="Disordered" evidence="1">
    <location>
        <begin position="353"/>
        <end position="405"/>
    </location>
</feature>
<sequence>MVNVMGSRGLRVRAAVDRYLGVVVLALAVLVVVGGGVAYDAHTGPDERTETTTEQVVTWNATGQFAHEATVVEDTRVFDAGETLTNRTQYFQRIAPTLEGTFTYDYAASNGSLTANASTALVVRSVTDDGTEQWRVTEPLDRTERTLAPGETLRMGFEQNVTAVETTVEEIRSELGATVGTTETFFETTVALDGRRNGEPVETTRSYRLPFTIEDGVYRVNDSGPDVQSGERTVLTERTVPVTTGPLRSYGGPLLAIVGLGGLLGVAVSHRRGWLDVGDRERAYLDYRSDRREFDEWITAVDTPPARLADADDRIETATLGGLVDLAIDTDRRVLETPADRYLVVADGTVYSYDPPSLPRGDDPLAASGGAGGRGDVETQTDDAIEAGETGDHAETADDPDEDES</sequence>
<reference evidence="3 4" key="1">
    <citation type="submission" date="2020-11" db="EMBL/GenBank/DDBJ databases">
        <title>Carbohydrate-dependent, anaerobic sulfur respiration: A novel catabolism in halophilic archaea.</title>
        <authorList>
            <person name="Sorokin D.Y."/>
            <person name="Messina E."/>
            <person name="Smedile F."/>
            <person name="La Cono V."/>
            <person name="Hallsworth J.E."/>
            <person name="Yakimov M.M."/>
        </authorList>
    </citation>
    <scope>NUCLEOTIDE SEQUENCE [LARGE SCALE GENOMIC DNA]</scope>
    <source>
        <strain evidence="3 4">HSR-Est</strain>
    </source>
</reference>
<gene>
    <name evidence="3" type="ORF">HSEST_2498</name>
</gene>
<name>A0A897NT72_9EURY</name>
<keyword evidence="4" id="KW-1185">Reference proteome</keyword>
<proteinExistence type="predicted"/>
<dbReference type="Proteomes" id="UP000663292">
    <property type="component" value="Chromosome"/>
</dbReference>
<evidence type="ECO:0000256" key="2">
    <source>
        <dbReference type="SAM" id="Phobius"/>
    </source>
</evidence>
<dbReference type="Pfam" id="PF17231">
    <property type="entry name" value="DUF5305"/>
    <property type="match status" value="1"/>
</dbReference>
<evidence type="ECO:0000313" key="3">
    <source>
        <dbReference type="EMBL" id="QSG16008.1"/>
    </source>
</evidence>
<protein>
    <submittedName>
        <fullName evidence="3">Putative membrane protein</fullName>
    </submittedName>
</protein>
<dbReference type="AlphaFoldDB" id="A0A897NT72"/>
<keyword evidence="2" id="KW-0812">Transmembrane</keyword>
<feature type="transmembrane region" description="Helical" evidence="2">
    <location>
        <begin position="20"/>
        <end position="39"/>
    </location>
</feature>